<gene>
    <name evidence="4" type="ORF">DM02DRAFT_730542</name>
</gene>
<dbReference type="PANTHER" id="PTHR24189">
    <property type="entry name" value="MYOTROPHIN"/>
    <property type="match status" value="1"/>
</dbReference>
<keyword evidence="2 3" id="KW-0040">ANK repeat</keyword>
<dbReference type="Proteomes" id="UP000244855">
    <property type="component" value="Unassembled WGS sequence"/>
</dbReference>
<dbReference type="InterPro" id="IPR050745">
    <property type="entry name" value="Multifunctional_regulatory"/>
</dbReference>
<organism evidence="4 5">
    <name type="scientific">Periconia macrospinosa</name>
    <dbReference type="NCBI Taxonomy" id="97972"/>
    <lineage>
        <taxon>Eukaryota</taxon>
        <taxon>Fungi</taxon>
        <taxon>Dikarya</taxon>
        <taxon>Ascomycota</taxon>
        <taxon>Pezizomycotina</taxon>
        <taxon>Dothideomycetes</taxon>
        <taxon>Pleosporomycetidae</taxon>
        <taxon>Pleosporales</taxon>
        <taxon>Massarineae</taxon>
        <taxon>Periconiaceae</taxon>
        <taxon>Periconia</taxon>
    </lineage>
</organism>
<evidence type="ECO:0000256" key="2">
    <source>
        <dbReference type="ARBA" id="ARBA00023043"/>
    </source>
</evidence>
<name>A0A2V1DHW3_9PLEO</name>
<protein>
    <submittedName>
        <fullName evidence="4">Uncharacterized protein</fullName>
    </submittedName>
</protein>
<sequence length="828" mass="92326">MVVTPSLPARIASAILALSKQAWKLGSCLSKLENSSIHIRSAVKALTEDVKTLGAECDLLYAELEEAAKESKINSGRLHDIDERVWIFLQRQVGEIGFTMSELGLFIESVRSENYGFYSQPQNCQRSDEGEEQLASFKRRICRETDNFRTILLIIHTAPTQLIPSQVDGRLSKLQDMLDKLQRQSEADPQSRTTQSQADLIQVVREVIDKSTPILAAEPLGGSGAANAPMCVAEWMSVLQSMQYEEHNVNMGNDGEGDDSDDDLYTDLAEAALDTAATAFDAKEWAEADSLLQEALRVLQQLSKHQRASCDIFGLYYKLASCSYYTHDPAEAEQALLSLIKLPASSDDQQKCVQDAKHLLSQLYVRTGQLDRARSECEKTLQGRRKLLGKQSDAALESMALMAHIYILLDNRARAKSYLTMIPEASRDAVIKTVEESLGNAVEHLDFSSLQAQARTAGENPDLATRRFSTPTPRPAIENHAHRPMSEMVQTLNVLPWQSQHHIPPNETEFESLRPDIMRRLPHQVEEVSESIAGEQESTHESFPADAVSLLGGVSLSPGELREPINTLQDKKLQRREILDRIGCQPKDQIEQAVCDGDHVALISLLHRRKDFWRSKLRKRVRPERLTALHFAALFGEIDMARRLLAANFSVNEVPYGYTTALPPLKVAIGARQVEMVDFLIAHGARPSDPDTWSTLASQLLSRSWLLKTMFEDERDMAPGRILSVMNILIKHGWDVNVPYESSGATMLHQAVNFWTGSYRWDLALRTAVTSFLCENGADPFRPNDEGKTPYAISLATDHQDLLAILATKGGGVNRLADVVELYGSTCQ</sequence>
<dbReference type="SMART" id="SM00248">
    <property type="entry name" value="ANK"/>
    <property type="match status" value="4"/>
</dbReference>
<dbReference type="EMBL" id="KZ805435">
    <property type="protein sequence ID" value="PVH97451.1"/>
    <property type="molecule type" value="Genomic_DNA"/>
</dbReference>
<feature type="repeat" description="ANK" evidence="3">
    <location>
        <begin position="624"/>
        <end position="656"/>
    </location>
</feature>
<dbReference type="InterPro" id="IPR002110">
    <property type="entry name" value="Ankyrin_rpt"/>
</dbReference>
<dbReference type="OrthoDB" id="194358at2759"/>
<dbReference type="Gene3D" id="1.25.40.20">
    <property type="entry name" value="Ankyrin repeat-containing domain"/>
    <property type="match status" value="2"/>
</dbReference>
<evidence type="ECO:0000313" key="5">
    <source>
        <dbReference type="Proteomes" id="UP000244855"/>
    </source>
</evidence>
<keyword evidence="5" id="KW-1185">Reference proteome</keyword>
<evidence type="ECO:0000256" key="3">
    <source>
        <dbReference type="PROSITE-ProRule" id="PRU00023"/>
    </source>
</evidence>
<dbReference type="InterPro" id="IPR011990">
    <property type="entry name" value="TPR-like_helical_dom_sf"/>
</dbReference>
<dbReference type="SUPFAM" id="SSF48403">
    <property type="entry name" value="Ankyrin repeat"/>
    <property type="match status" value="1"/>
</dbReference>
<accession>A0A2V1DHW3</accession>
<dbReference type="PROSITE" id="PS50088">
    <property type="entry name" value="ANK_REPEAT"/>
    <property type="match status" value="1"/>
</dbReference>
<dbReference type="SUPFAM" id="SSF48452">
    <property type="entry name" value="TPR-like"/>
    <property type="match status" value="1"/>
</dbReference>
<reference evidence="4 5" key="1">
    <citation type="journal article" date="2018" name="Sci. Rep.">
        <title>Comparative genomics provides insights into the lifestyle and reveals functional heterogeneity of dark septate endophytic fungi.</title>
        <authorList>
            <person name="Knapp D.G."/>
            <person name="Nemeth J.B."/>
            <person name="Barry K."/>
            <person name="Hainaut M."/>
            <person name="Henrissat B."/>
            <person name="Johnson J."/>
            <person name="Kuo A."/>
            <person name="Lim J.H.P."/>
            <person name="Lipzen A."/>
            <person name="Nolan M."/>
            <person name="Ohm R.A."/>
            <person name="Tamas L."/>
            <person name="Grigoriev I.V."/>
            <person name="Spatafora J.W."/>
            <person name="Nagy L.G."/>
            <person name="Kovacs G.M."/>
        </authorList>
    </citation>
    <scope>NUCLEOTIDE SEQUENCE [LARGE SCALE GENOMIC DNA]</scope>
    <source>
        <strain evidence="4 5">DSE2036</strain>
    </source>
</reference>
<proteinExistence type="predicted"/>
<dbReference type="InterPro" id="IPR036770">
    <property type="entry name" value="Ankyrin_rpt-contain_sf"/>
</dbReference>
<dbReference type="STRING" id="97972.A0A2V1DHW3"/>
<evidence type="ECO:0000256" key="1">
    <source>
        <dbReference type="ARBA" id="ARBA00022737"/>
    </source>
</evidence>
<dbReference type="AlphaFoldDB" id="A0A2V1DHW3"/>
<dbReference type="Gene3D" id="1.25.40.10">
    <property type="entry name" value="Tetratricopeptide repeat domain"/>
    <property type="match status" value="1"/>
</dbReference>
<evidence type="ECO:0000313" key="4">
    <source>
        <dbReference type="EMBL" id="PVH97451.1"/>
    </source>
</evidence>
<dbReference type="Pfam" id="PF12796">
    <property type="entry name" value="Ank_2"/>
    <property type="match status" value="1"/>
</dbReference>
<keyword evidence="1" id="KW-0677">Repeat</keyword>